<keyword evidence="2" id="KW-0732">Signal</keyword>
<evidence type="ECO:0000313" key="4">
    <source>
        <dbReference type="Proteomes" id="UP000825699"/>
    </source>
</evidence>
<dbReference type="EMBL" id="JAAXEP010000025">
    <property type="protein sequence ID" value="MBY5632913.1"/>
    <property type="molecule type" value="Genomic_DNA"/>
</dbReference>
<reference evidence="3" key="1">
    <citation type="submission" date="2020-04" db="EMBL/GenBank/DDBJ databases">
        <title>Global-level population genomics supports evidence of horizontal gene transfer on evolution of Rhizobia in Lentils.</title>
        <authorList>
            <person name="Gai Y."/>
            <person name="Cook D."/>
            <person name="Riely B."/>
        </authorList>
    </citation>
    <scope>NUCLEOTIDE SEQUENCE</scope>
    <source>
        <strain evidence="3">Derici101B</strain>
    </source>
</reference>
<proteinExistence type="predicted"/>
<dbReference type="AlphaFoldDB" id="A0AAJ1AFU0"/>
<feature type="compositionally biased region" description="Polar residues" evidence="1">
    <location>
        <begin position="38"/>
        <end position="56"/>
    </location>
</feature>
<sequence>MANFSTIALGASLALIAGQAMSEEIKLDDGTTCTVVQSQSSQGDMSTTVTAGNGQVSSTTTTGGGSTGTSSSSSSSSASAGSSAGSGSVDSFSTASITRPDGTVITKRSDGTCAITRPKK</sequence>
<evidence type="ECO:0000313" key="3">
    <source>
        <dbReference type="EMBL" id="MBY5632913.1"/>
    </source>
</evidence>
<evidence type="ECO:0008006" key="5">
    <source>
        <dbReference type="Google" id="ProtNLM"/>
    </source>
</evidence>
<protein>
    <recommendedName>
        <fullName evidence="5">Glycosyl hydrolase</fullName>
    </recommendedName>
</protein>
<dbReference type="RefSeq" id="WP_222262440.1">
    <property type="nucleotide sequence ID" value="NZ_JAAXEB010000018.1"/>
</dbReference>
<feature type="signal peptide" evidence="2">
    <location>
        <begin position="1"/>
        <end position="22"/>
    </location>
</feature>
<evidence type="ECO:0000256" key="1">
    <source>
        <dbReference type="SAM" id="MobiDB-lite"/>
    </source>
</evidence>
<gene>
    <name evidence="3" type="ORF">HFO42_33345</name>
</gene>
<accession>A0AAJ1AFU0</accession>
<name>A0AAJ1AFU0_RHILE</name>
<comment type="caution">
    <text evidence="3">The sequence shown here is derived from an EMBL/GenBank/DDBJ whole genome shotgun (WGS) entry which is preliminary data.</text>
</comment>
<organism evidence="3 4">
    <name type="scientific">Rhizobium leguminosarum</name>
    <dbReference type="NCBI Taxonomy" id="384"/>
    <lineage>
        <taxon>Bacteria</taxon>
        <taxon>Pseudomonadati</taxon>
        <taxon>Pseudomonadota</taxon>
        <taxon>Alphaproteobacteria</taxon>
        <taxon>Hyphomicrobiales</taxon>
        <taxon>Rhizobiaceae</taxon>
        <taxon>Rhizobium/Agrobacterium group</taxon>
        <taxon>Rhizobium</taxon>
    </lineage>
</organism>
<feature type="compositionally biased region" description="Low complexity" evidence="1">
    <location>
        <begin position="68"/>
        <end position="88"/>
    </location>
</feature>
<feature type="chain" id="PRO_5042482230" description="Glycosyl hydrolase" evidence="2">
    <location>
        <begin position="23"/>
        <end position="120"/>
    </location>
</feature>
<feature type="region of interest" description="Disordered" evidence="1">
    <location>
        <begin position="38"/>
        <end position="120"/>
    </location>
</feature>
<dbReference type="Proteomes" id="UP000825699">
    <property type="component" value="Unassembled WGS sequence"/>
</dbReference>
<evidence type="ECO:0000256" key="2">
    <source>
        <dbReference type="SAM" id="SignalP"/>
    </source>
</evidence>